<evidence type="ECO:0000313" key="5">
    <source>
        <dbReference type="Proteomes" id="UP000002195"/>
    </source>
</evidence>
<dbReference type="Reactome" id="R-DDI-936440">
    <property type="pathway name" value="Negative regulators of DDX58/IFIH1 signaling"/>
</dbReference>
<dbReference type="Reactome" id="R-DDI-1169408">
    <property type="pathway name" value="ISG15 antiviral mechanism"/>
</dbReference>
<dbReference type="PROSITE" id="PS50012">
    <property type="entry name" value="RCC1_3"/>
    <property type="match status" value="2"/>
</dbReference>
<dbReference type="Reactome" id="R-DDI-9909505">
    <property type="pathway name" value="Modulation of host responses by IFN-stimulated genes"/>
</dbReference>
<dbReference type="PaxDb" id="44689-DDB0235385"/>
<dbReference type="Reactome" id="R-DDI-983168">
    <property type="pathway name" value="Antigen processing: Ubiquitination &amp; Proteasome degradation"/>
</dbReference>
<dbReference type="SUPFAM" id="SSF54695">
    <property type="entry name" value="POZ domain"/>
    <property type="match status" value="1"/>
</dbReference>
<proteinExistence type="predicted"/>
<evidence type="ECO:0000256" key="1">
    <source>
        <dbReference type="ARBA" id="ARBA00022737"/>
    </source>
</evidence>
<dbReference type="Proteomes" id="UP000002195">
    <property type="component" value="Unassembled WGS sequence"/>
</dbReference>
<keyword evidence="1" id="KW-0677">Repeat</keyword>
<dbReference type="SMR" id="Q54BC4"/>
<dbReference type="FunCoup" id="Q54BC4">
    <property type="interactions" value="430"/>
</dbReference>
<dbReference type="Gene3D" id="2.130.10.30">
    <property type="entry name" value="Regulator of chromosome condensation 1/beta-lactamase-inhibitor protein II"/>
    <property type="match status" value="2"/>
</dbReference>
<organism evidence="4 5">
    <name type="scientific">Dictyostelium discoideum</name>
    <name type="common">Social amoeba</name>
    <dbReference type="NCBI Taxonomy" id="44689"/>
    <lineage>
        <taxon>Eukaryota</taxon>
        <taxon>Amoebozoa</taxon>
        <taxon>Evosea</taxon>
        <taxon>Eumycetozoa</taxon>
        <taxon>Dictyostelia</taxon>
        <taxon>Dictyosteliales</taxon>
        <taxon>Dictyosteliaceae</taxon>
        <taxon>Dictyostelium</taxon>
    </lineage>
</organism>
<dbReference type="Pfam" id="PF13540">
    <property type="entry name" value="RCC1_2"/>
    <property type="match status" value="3"/>
</dbReference>
<dbReference type="InterPro" id="IPR011333">
    <property type="entry name" value="SKP1/BTB/POZ_sf"/>
</dbReference>
<dbReference type="PROSITE" id="PS50097">
    <property type="entry name" value="BTB"/>
    <property type="match status" value="1"/>
</dbReference>
<gene>
    <name evidence="4" type="ORF">DDB_G0293756</name>
</gene>
<evidence type="ECO:0000256" key="2">
    <source>
        <dbReference type="PROSITE-ProRule" id="PRU00235"/>
    </source>
</evidence>
<dbReference type="Pfam" id="PF00651">
    <property type="entry name" value="BTB"/>
    <property type="match status" value="1"/>
</dbReference>
<dbReference type="SMART" id="SM00225">
    <property type="entry name" value="BTB"/>
    <property type="match status" value="1"/>
</dbReference>
<dbReference type="HOGENOM" id="CLU_283494_0_0_1"/>
<dbReference type="Gene3D" id="3.30.710.10">
    <property type="entry name" value="Potassium Channel Kv1.1, Chain A"/>
    <property type="match status" value="1"/>
</dbReference>
<dbReference type="CDD" id="cd18186">
    <property type="entry name" value="BTB_POZ_ZBTB_KLHL-like"/>
    <property type="match status" value="1"/>
</dbReference>
<dbReference type="VEuPathDB" id="AmoebaDB:DDB_G0293756"/>
<dbReference type="eggNOG" id="KOG1426">
    <property type="taxonomic scope" value="Eukaryota"/>
</dbReference>
<dbReference type="EMBL" id="AAFI02000219">
    <property type="protein sequence ID" value="EAL60555.1"/>
    <property type="molecule type" value="Genomic_DNA"/>
</dbReference>
<dbReference type="InterPro" id="IPR000210">
    <property type="entry name" value="BTB/POZ_dom"/>
</dbReference>
<dbReference type="KEGG" id="ddi:DDB_G0293756"/>
<evidence type="ECO:0000313" key="4">
    <source>
        <dbReference type="EMBL" id="EAL60555.1"/>
    </source>
</evidence>
<dbReference type="GeneID" id="8629398"/>
<feature type="repeat" description="RCC1" evidence="2">
    <location>
        <begin position="231"/>
        <end position="276"/>
    </location>
</feature>
<dbReference type="InterPro" id="IPR009091">
    <property type="entry name" value="RCC1/BLIP-II"/>
</dbReference>
<dbReference type="STRING" id="44689.Q54BC4"/>
<dbReference type="AlphaFoldDB" id="Q54BC4"/>
<evidence type="ECO:0000259" key="3">
    <source>
        <dbReference type="PROSITE" id="PS50097"/>
    </source>
</evidence>
<comment type="caution">
    <text evidence="4">The sequence shown here is derived from an EMBL/GenBank/DDBJ whole genome shotgun (WGS) entry which is preliminary data.</text>
</comment>
<name>Q54BC4_DICDI</name>
<dbReference type="OMA" id="SSHWIAV"/>
<dbReference type="SUPFAM" id="SSF50985">
    <property type="entry name" value="RCC1/BLIP-II"/>
    <property type="match status" value="1"/>
</dbReference>
<sequence length="1099" mass="125656">MDIEQKQFFTEISDLFKSNLLIKAIRLINKKLTTITDNNEFKYKLILILGKLCLKGRNVDTIIPMIENELKTNEIKGSIKFNLMSLLYRCYYLKSSSGSKSVTNNYQYKSKTTTNHPETMQIMNQSDNISDMVLSRNRSVSVQFENETLEQRESKRIKFTTTNTDDESCDDQKGVNGDEKNSVYNFYDDLNFQYYLFSSDLFVRDRIFKFKTPIKSISCGRYFSSILDSNGMVWNWGLFFEVCSNGQASPTHPYPMKKPIKKIASGHHHCIALATDGSVYGWGANTFNSIGIVTSNNGNIKTPTPIEFINYNGEINNNNNSNNYYINDYTRNNNENDSEILKISAGGFNSAFITKNGNLFVCGRNDRFQLGIEETTASPPPLFTIEPDKKYLPSILVASSSITRDYSYLINNKQFSDLHITFGKDKNTEEIAYCHLILLTILENDELLNQLIQLKLKSINKIVKIDIIEFLNLVIKTKNYNGKGDDDDDFNKESNKKIILDQLIEENQLFSNSFIDFISFIYTNTTSKRNMKILFQYSKLFNCKQLTNYLNETSFNIIQEESDLSIPSKLLKRFNNDDDNLSDCTIISNDGKIKIKAHKSILISRLNYFKNLLLVDQIDNSNDSNDSNEIKLNDKTIPDNHLILIIAYLYCDRIKFDLLPQEIVTGDFVLSLCSTSDQLKLTRFKDGLLKLISNSITKENAISLLLWSKNNSYSLERFIKCFISLHVEFINSEHYDPTFLPFPLNQSPANQQTPTHVAKHEKFVDVAVGAKLMLALTVDNKLYQLGIGSDRSRKPIQQITLPFPDENTIIKKISCGSSHWIAVTENNKIYGMGCADLNQLVEGSRKFCYNPTLISDSNKYNNAKAGFYASMYWNDLSNFPLHPNGLNNNNNDNNNNNSLKVDKPITIEVYNSSSSSLWFFKNYDFIDSLLKNKLSGSDDEKQQEQENSNDEFTKSIISTTSACLPPYLYELISNKENGNDNTIQLFGFSKELIEKSFLKTTKDLNINSGDEILDLLFLTTSFGNYKLTNELFGILKKSIDLKQACILFTLIHKSKYSLQLAFLFNYLLGYIGKNRLKILQDTELFNSIPISLLDLISSK</sequence>
<dbReference type="GO" id="GO:0005737">
    <property type="term" value="C:cytoplasm"/>
    <property type="evidence" value="ECO:0000318"/>
    <property type="project" value="GO_Central"/>
</dbReference>
<keyword evidence="5" id="KW-1185">Reference proteome</keyword>
<dbReference type="PANTHER" id="PTHR45622">
    <property type="entry name" value="UBIQUITIN-PROTEIN LIGASE E3A-RELATED"/>
    <property type="match status" value="1"/>
</dbReference>
<feature type="repeat" description="RCC1" evidence="2">
    <location>
        <begin position="277"/>
        <end position="356"/>
    </location>
</feature>
<protein>
    <submittedName>
        <fullName evidence="4">Regulator of chromosome condensation domain-containing protein</fullName>
    </submittedName>
</protein>
<dbReference type="InParanoid" id="Q54BC4"/>
<feature type="domain" description="BTB" evidence="3">
    <location>
        <begin position="582"/>
        <end position="658"/>
    </location>
</feature>
<dbReference type="dictyBase" id="DDB_G0293756"/>
<reference evidence="4 5" key="1">
    <citation type="journal article" date="2005" name="Nature">
        <title>The genome of the social amoeba Dictyostelium discoideum.</title>
        <authorList>
            <consortium name="The Dictyostelium discoideum Sequencing Consortium"/>
            <person name="Eichinger L."/>
            <person name="Pachebat J.A."/>
            <person name="Glockner G."/>
            <person name="Rajandream M.A."/>
            <person name="Sucgang R."/>
            <person name="Berriman M."/>
            <person name="Song J."/>
            <person name="Olsen R."/>
            <person name="Szafranski K."/>
            <person name="Xu Q."/>
            <person name="Tunggal B."/>
            <person name="Kummerfeld S."/>
            <person name="Madera M."/>
            <person name="Konfortov B.A."/>
            <person name="Rivero F."/>
            <person name="Bankier A.T."/>
            <person name="Lehmann R."/>
            <person name="Hamlin N."/>
            <person name="Davies R."/>
            <person name="Gaudet P."/>
            <person name="Fey P."/>
            <person name="Pilcher K."/>
            <person name="Chen G."/>
            <person name="Saunders D."/>
            <person name="Sodergren E."/>
            <person name="Davis P."/>
            <person name="Kerhornou A."/>
            <person name="Nie X."/>
            <person name="Hall N."/>
            <person name="Anjard C."/>
            <person name="Hemphill L."/>
            <person name="Bason N."/>
            <person name="Farbrother P."/>
            <person name="Desany B."/>
            <person name="Just E."/>
            <person name="Morio T."/>
            <person name="Rost R."/>
            <person name="Churcher C."/>
            <person name="Cooper J."/>
            <person name="Haydock S."/>
            <person name="van Driessche N."/>
            <person name="Cronin A."/>
            <person name="Goodhead I."/>
            <person name="Muzny D."/>
            <person name="Mourier T."/>
            <person name="Pain A."/>
            <person name="Lu M."/>
            <person name="Harper D."/>
            <person name="Lindsay R."/>
            <person name="Hauser H."/>
            <person name="James K."/>
            <person name="Quiles M."/>
            <person name="Madan Babu M."/>
            <person name="Saito T."/>
            <person name="Buchrieser C."/>
            <person name="Wardroper A."/>
            <person name="Felder M."/>
            <person name="Thangavelu M."/>
            <person name="Johnson D."/>
            <person name="Knights A."/>
            <person name="Loulseged H."/>
            <person name="Mungall K."/>
            <person name="Oliver K."/>
            <person name="Price C."/>
            <person name="Quail M.A."/>
            <person name="Urushihara H."/>
            <person name="Hernandez J."/>
            <person name="Rabbinowitsch E."/>
            <person name="Steffen D."/>
            <person name="Sanders M."/>
            <person name="Ma J."/>
            <person name="Kohara Y."/>
            <person name="Sharp S."/>
            <person name="Simmonds M."/>
            <person name="Spiegler S."/>
            <person name="Tivey A."/>
            <person name="Sugano S."/>
            <person name="White B."/>
            <person name="Walker D."/>
            <person name="Woodward J."/>
            <person name="Winckler T."/>
            <person name="Tanaka Y."/>
            <person name="Shaulsky G."/>
            <person name="Schleicher M."/>
            <person name="Weinstock G."/>
            <person name="Rosenthal A."/>
            <person name="Cox E.C."/>
            <person name="Chisholm R.L."/>
            <person name="Gibbs R."/>
            <person name="Loomis W.F."/>
            <person name="Platzer M."/>
            <person name="Kay R.R."/>
            <person name="Williams J."/>
            <person name="Dear P.H."/>
            <person name="Noegel A.A."/>
            <person name="Barrell B."/>
            <person name="Kuspa A."/>
        </authorList>
    </citation>
    <scope>NUCLEOTIDE SEQUENCE [LARGE SCALE GENOMIC DNA]</scope>
    <source>
        <strain evidence="4 5">AX4</strain>
    </source>
</reference>
<accession>Q54BC4</accession>
<dbReference type="InterPro" id="IPR051709">
    <property type="entry name" value="Ub-ligase/GTPase-reg"/>
</dbReference>
<dbReference type="InterPro" id="IPR000408">
    <property type="entry name" value="Reg_chr_condens"/>
</dbReference>
<dbReference type="RefSeq" id="XP_628970.1">
    <property type="nucleotide sequence ID" value="XM_628968.1"/>
</dbReference>
<dbReference type="PANTHER" id="PTHR45622:SF70">
    <property type="entry name" value="SECRETION-REGULATING GUANINE NUCLEOTIDE EXCHANGE FACTOR"/>
    <property type="match status" value="1"/>
</dbReference>